<dbReference type="PANTHER" id="PTHR48048">
    <property type="entry name" value="GLYCOSYLTRANSFERASE"/>
    <property type="match status" value="1"/>
</dbReference>
<comment type="caution">
    <text evidence="3">The sequence shown here is derived from an EMBL/GenBank/DDBJ whole genome shotgun (WGS) entry which is preliminary data.</text>
</comment>
<dbReference type="CDD" id="cd03784">
    <property type="entry name" value="GT1_Gtf-like"/>
    <property type="match status" value="1"/>
</dbReference>
<keyword evidence="4" id="KW-1185">Reference proteome</keyword>
<dbReference type="SUPFAM" id="SSF53756">
    <property type="entry name" value="UDP-Glycosyltransferase/glycogen phosphorylase"/>
    <property type="match status" value="1"/>
</dbReference>
<dbReference type="EMBL" id="BSYO01000029">
    <property type="protein sequence ID" value="GMH25100.1"/>
    <property type="molecule type" value="Genomic_DNA"/>
</dbReference>
<evidence type="ECO:0000256" key="2">
    <source>
        <dbReference type="ARBA" id="ARBA00022679"/>
    </source>
</evidence>
<accession>A0AAD3T7R5</accession>
<dbReference type="PANTHER" id="PTHR48048:SF45">
    <property type="entry name" value="GLYCOSYLTRANSFERASE"/>
    <property type="match status" value="1"/>
</dbReference>
<evidence type="ECO:0000313" key="3">
    <source>
        <dbReference type="EMBL" id="GMH25100.1"/>
    </source>
</evidence>
<reference evidence="3" key="1">
    <citation type="submission" date="2023-05" db="EMBL/GenBank/DDBJ databases">
        <title>Nepenthes gracilis genome sequencing.</title>
        <authorList>
            <person name="Fukushima K."/>
        </authorList>
    </citation>
    <scope>NUCLEOTIDE SEQUENCE</scope>
    <source>
        <strain evidence="3">SING2019-196</strain>
    </source>
</reference>
<keyword evidence="2" id="KW-0808">Transferase</keyword>
<sequence length="396" mass="44297">MRKAELLFFPMPGISHLVPAVEISKLLVQRDETISVTHLVVKLPHDNQTSLYMESVEAGLNRRIELLVLPSLENPVDRSSRSFIELLVEGYKPIVKQIVLDRADGNPGLVVDFFCTGMIDLANEMNVPSYLFFTSAISTLALFLHFQSLRDNHGIDVTQFDNDPDAELDLPVFGNRFPAKLLPQVTLDRSEEGGSNALLNQVKRYRKTKGMIVNSFAELEPRAVRWLSSDATIPPIYPLGPVISFTRKSGGAADGDGVSILRWLDDQPLSSVVFICFGSTGSFREEQVREIAEALERSGLRFLWSLRATPDDLSFEDVLPDGFLGRTAETRESYRVGPAGGDPIPRRRRRLHVALWVELDSGERMVRDASWGMASFCRTTAECFYAGDGIGNRRRH</sequence>
<dbReference type="InterPro" id="IPR002213">
    <property type="entry name" value="UDP_glucos_trans"/>
</dbReference>
<evidence type="ECO:0000313" key="4">
    <source>
        <dbReference type="Proteomes" id="UP001279734"/>
    </source>
</evidence>
<comment type="similarity">
    <text evidence="1">Belongs to the UDP-glycosyltransferase family.</text>
</comment>
<dbReference type="InterPro" id="IPR050481">
    <property type="entry name" value="UDP-glycosyltransf_plant"/>
</dbReference>
<dbReference type="Gene3D" id="3.40.50.2000">
    <property type="entry name" value="Glycogen Phosphorylase B"/>
    <property type="match status" value="2"/>
</dbReference>
<proteinExistence type="inferred from homology"/>
<name>A0AAD3T7R5_NEPGR</name>
<evidence type="ECO:0000256" key="1">
    <source>
        <dbReference type="ARBA" id="ARBA00009995"/>
    </source>
</evidence>
<organism evidence="3 4">
    <name type="scientific">Nepenthes gracilis</name>
    <name type="common">Slender pitcher plant</name>
    <dbReference type="NCBI Taxonomy" id="150966"/>
    <lineage>
        <taxon>Eukaryota</taxon>
        <taxon>Viridiplantae</taxon>
        <taxon>Streptophyta</taxon>
        <taxon>Embryophyta</taxon>
        <taxon>Tracheophyta</taxon>
        <taxon>Spermatophyta</taxon>
        <taxon>Magnoliopsida</taxon>
        <taxon>eudicotyledons</taxon>
        <taxon>Gunneridae</taxon>
        <taxon>Pentapetalae</taxon>
        <taxon>Caryophyllales</taxon>
        <taxon>Nepenthaceae</taxon>
        <taxon>Nepenthes</taxon>
    </lineage>
</organism>
<dbReference type="GO" id="GO:0035251">
    <property type="term" value="F:UDP-glucosyltransferase activity"/>
    <property type="evidence" value="ECO:0007669"/>
    <property type="project" value="InterPro"/>
</dbReference>
<protein>
    <submittedName>
        <fullName evidence="3">Uncharacterized protein</fullName>
    </submittedName>
</protein>
<dbReference type="Proteomes" id="UP001279734">
    <property type="component" value="Unassembled WGS sequence"/>
</dbReference>
<dbReference type="AlphaFoldDB" id="A0AAD3T7R5"/>
<gene>
    <name evidence="3" type="ORF">Nepgr_026943</name>
</gene>